<dbReference type="InterPro" id="IPR035906">
    <property type="entry name" value="MetI-like_sf"/>
</dbReference>
<dbReference type="PANTHER" id="PTHR30193">
    <property type="entry name" value="ABC TRANSPORTER PERMEASE PROTEIN"/>
    <property type="match status" value="1"/>
</dbReference>
<feature type="transmembrane region" description="Helical" evidence="7">
    <location>
        <begin position="72"/>
        <end position="93"/>
    </location>
</feature>
<evidence type="ECO:0000256" key="7">
    <source>
        <dbReference type="RuleBase" id="RU363032"/>
    </source>
</evidence>
<dbReference type="InterPro" id="IPR000515">
    <property type="entry name" value="MetI-like"/>
</dbReference>
<dbReference type="CDD" id="cd06261">
    <property type="entry name" value="TM_PBP2"/>
    <property type="match status" value="1"/>
</dbReference>
<keyword evidence="2 7" id="KW-0813">Transport</keyword>
<gene>
    <name evidence="9" type="ORF">IAA97_01340</name>
</gene>
<proteinExistence type="inferred from homology"/>
<dbReference type="AlphaFoldDB" id="A0A9D9DXV5"/>
<reference evidence="9" key="2">
    <citation type="journal article" date="2021" name="PeerJ">
        <title>Extensive microbial diversity within the chicken gut microbiome revealed by metagenomics and culture.</title>
        <authorList>
            <person name="Gilroy R."/>
            <person name="Ravi A."/>
            <person name="Getino M."/>
            <person name="Pursley I."/>
            <person name="Horton D.L."/>
            <person name="Alikhan N.F."/>
            <person name="Baker D."/>
            <person name="Gharbi K."/>
            <person name="Hall N."/>
            <person name="Watson M."/>
            <person name="Adriaenssens E.M."/>
            <person name="Foster-Nyarko E."/>
            <person name="Jarju S."/>
            <person name="Secka A."/>
            <person name="Antonio M."/>
            <person name="Oren A."/>
            <person name="Chaudhuri R.R."/>
            <person name="La Ragione R."/>
            <person name="Hildebrand F."/>
            <person name="Pallen M.J."/>
        </authorList>
    </citation>
    <scope>NUCLEOTIDE SEQUENCE</scope>
    <source>
        <strain evidence="9">7293</strain>
    </source>
</reference>
<accession>A0A9D9DXV5</accession>
<keyword evidence="3" id="KW-1003">Cell membrane</keyword>
<dbReference type="PANTHER" id="PTHR30193:SF37">
    <property type="entry name" value="INNER MEMBRANE ABC TRANSPORTER PERMEASE PROTEIN YCJO"/>
    <property type="match status" value="1"/>
</dbReference>
<keyword evidence="5 7" id="KW-1133">Transmembrane helix</keyword>
<sequence>MKALRRSTYFAYLSIPVFLYCFIILVPVAGAIYYSLFNWAGGPKKTFIGIGNYITLLTDKVFWQSFLHNVEITVICIIGQIGLALILALVLNARGIKLRQLHLSVAYFPAILSAVVVGFIWQMLYDYSNGLINDVLAIVGLDEYIQPWLANSDLALVLSAIPLIWKNIGYYMIIILAGLAAIDSSVIEVAEIDGANSVQRLFHIVMPMIRNTLIVCLTLCISGNMKIFDHIYVMTGGGPGNATNVMALYAYQNSFIRYRMGYGSAISVGILVLSILITILVRHAIQGRSENEE</sequence>
<protein>
    <submittedName>
        <fullName evidence="9">Sugar ABC transporter permease</fullName>
    </submittedName>
</protein>
<keyword evidence="4 7" id="KW-0812">Transmembrane</keyword>
<evidence type="ECO:0000256" key="2">
    <source>
        <dbReference type="ARBA" id="ARBA00022448"/>
    </source>
</evidence>
<keyword evidence="6 7" id="KW-0472">Membrane</keyword>
<evidence type="ECO:0000313" key="10">
    <source>
        <dbReference type="Proteomes" id="UP000823615"/>
    </source>
</evidence>
<dbReference type="InterPro" id="IPR051393">
    <property type="entry name" value="ABC_transporter_permease"/>
</dbReference>
<dbReference type="PROSITE" id="PS50928">
    <property type="entry name" value="ABC_TM1"/>
    <property type="match status" value="1"/>
</dbReference>
<comment type="caution">
    <text evidence="9">The sequence shown here is derived from an EMBL/GenBank/DDBJ whole genome shotgun (WGS) entry which is preliminary data.</text>
</comment>
<comment type="subcellular location">
    <subcellularLocation>
        <location evidence="1 7">Cell membrane</location>
        <topology evidence="1 7">Multi-pass membrane protein</topology>
    </subcellularLocation>
</comment>
<organism evidence="9 10">
    <name type="scientific">Candidatus Ornithospirochaeta stercoripullorum</name>
    <dbReference type="NCBI Taxonomy" id="2840899"/>
    <lineage>
        <taxon>Bacteria</taxon>
        <taxon>Pseudomonadati</taxon>
        <taxon>Spirochaetota</taxon>
        <taxon>Spirochaetia</taxon>
        <taxon>Spirochaetales</taxon>
        <taxon>Spirochaetaceae</taxon>
        <taxon>Spirochaetaceae incertae sedis</taxon>
        <taxon>Candidatus Ornithospirochaeta</taxon>
    </lineage>
</organism>
<dbReference type="GO" id="GO:0055085">
    <property type="term" value="P:transmembrane transport"/>
    <property type="evidence" value="ECO:0007669"/>
    <property type="project" value="InterPro"/>
</dbReference>
<feature type="transmembrane region" description="Helical" evidence="7">
    <location>
        <begin position="168"/>
        <end position="189"/>
    </location>
</feature>
<feature type="transmembrane region" description="Helical" evidence="7">
    <location>
        <begin position="105"/>
        <end position="124"/>
    </location>
</feature>
<dbReference type="EMBL" id="JADIMT010000022">
    <property type="protein sequence ID" value="MBO8435611.1"/>
    <property type="molecule type" value="Genomic_DNA"/>
</dbReference>
<dbReference type="SUPFAM" id="SSF161098">
    <property type="entry name" value="MetI-like"/>
    <property type="match status" value="1"/>
</dbReference>
<feature type="transmembrane region" description="Helical" evidence="7">
    <location>
        <begin position="12"/>
        <end position="36"/>
    </location>
</feature>
<comment type="similarity">
    <text evidence="7">Belongs to the binding-protein-dependent transport system permease family.</text>
</comment>
<feature type="transmembrane region" description="Helical" evidence="7">
    <location>
        <begin position="201"/>
        <end position="225"/>
    </location>
</feature>
<name>A0A9D9DXV5_9SPIO</name>
<evidence type="ECO:0000256" key="1">
    <source>
        <dbReference type="ARBA" id="ARBA00004651"/>
    </source>
</evidence>
<reference evidence="9" key="1">
    <citation type="submission" date="2020-10" db="EMBL/GenBank/DDBJ databases">
        <authorList>
            <person name="Gilroy R."/>
        </authorList>
    </citation>
    <scope>NUCLEOTIDE SEQUENCE</scope>
    <source>
        <strain evidence="9">7293</strain>
    </source>
</reference>
<evidence type="ECO:0000313" key="9">
    <source>
        <dbReference type="EMBL" id="MBO8435611.1"/>
    </source>
</evidence>
<evidence type="ECO:0000256" key="5">
    <source>
        <dbReference type="ARBA" id="ARBA00022989"/>
    </source>
</evidence>
<feature type="domain" description="ABC transmembrane type-1" evidence="8">
    <location>
        <begin position="66"/>
        <end position="281"/>
    </location>
</feature>
<dbReference type="GO" id="GO:0005886">
    <property type="term" value="C:plasma membrane"/>
    <property type="evidence" value="ECO:0007669"/>
    <property type="project" value="UniProtKB-SubCell"/>
</dbReference>
<evidence type="ECO:0000256" key="6">
    <source>
        <dbReference type="ARBA" id="ARBA00023136"/>
    </source>
</evidence>
<dbReference type="Pfam" id="PF00528">
    <property type="entry name" value="BPD_transp_1"/>
    <property type="match status" value="1"/>
</dbReference>
<evidence type="ECO:0000256" key="3">
    <source>
        <dbReference type="ARBA" id="ARBA00022475"/>
    </source>
</evidence>
<feature type="transmembrane region" description="Helical" evidence="7">
    <location>
        <begin position="263"/>
        <end position="285"/>
    </location>
</feature>
<dbReference type="Proteomes" id="UP000823615">
    <property type="component" value="Unassembled WGS sequence"/>
</dbReference>
<dbReference type="Gene3D" id="1.10.3720.10">
    <property type="entry name" value="MetI-like"/>
    <property type="match status" value="1"/>
</dbReference>
<evidence type="ECO:0000259" key="8">
    <source>
        <dbReference type="PROSITE" id="PS50928"/>
    </source>
</evidence>
<evidence type="ECO:0000256" key="4">
    <source>
        <dbReference type="ARBA" id="ARBA00022692"/>
    </source>
</evidence>